<organism evidence="3 4">
    <name type="scientific">Funneliformis geosporum</name>
    <dbReference type="NCBI Taxonomy" id="1117311"/>
    <lineage>
        <taxon>Eukaryota</taxon>
        <taxon>Fungi</taxon>
        <taxon>Fungi incertae sedis</taxon>
        <taxon>Mucoromycota</taxon>
        <taxon>Glomeromycotina</taxon>
        <taxon>Glomeromycetes</taxon>
        <taxon>Glomerales</taxon>
        <taxon>Glomeraceae</taxon>
        <taxon>Funneliformis</taxon>
    </lineage>
</organism>
<feature type="compositionally biased region" description="Polar residues" evidence="1">
    <location>
        <begin position="144"/>
        <end position="165"/>
    </location>
</feature>
<name>A0A9W4SEZ5_9GLOM</name>
<comment type="caution">
    <text evidence="3">The sequence shown here is derived from an EMBL/GenBank/DDBJ whole genome shotgun (WGS) entry which is preliminary data.</text>
</comment>
<dbReference type="AlphaFoldDB" id="A0A9W4SEZ5"/>
<feature type="compositionally biased region" description="Basic and acidic residues" evidence="1">
    <location>
        <begin position="219"/>
        <end position="232"/>
    </location>
</feature>
<protein>
    <submittedName>
        <fullName evidence="3">17821_t:CDS:1</fullName>
    </submittedName>
</protein>
<accession>A0A9W4SEZ5</accession>
<dbReference type="Pfam" id="PF25318">
    <property type="entry name" value="WHD_GDS1"/>
    <property type="match status" value="1"/>
</dbReference>
<keyword evidence="4" id="KW-1185">Reference proteome</keyword>
<evidence type="ECO:0000259" key="2">
    <source>
        <dbReference type="Pfam" id="PF25318"/>
    </source>
</evidence>
<dbReference type="InterPro" id="IPR057511">
    <property type="entry name" value="WH_GDS1"/>
</dbReference>
<proteinExistence type="predicted"/>
<sequence>MQNTSSQGNKLVNKQIVEEIYSRIQHTINPIDASDRVLVAIIKALISLNNEPSSPRQLADCIQNYDFTQLGGQTPFATVSGHISTHFSRVRQRVIPKPIIGKQPHPTITKRSLYYFLDPDDVLQELLSENFPTQTPTPDSPTTNESTISEDQSYANTPTTPSSSVVDIKEVVDVDHIDRNGESISDTENQYPHQKIFQNTRTKAPTIEPAAAPHGITSDTKDKKKGSYDTGERNGVIQPLSLNYLPPIPRNPESPRISLTPDIHIMRMNGLEVFTTRINGSVLLRRVDNSYVDKYSLLETGGRRARNSDRRWISLEEAQILASELNIEQNLGMFLYERLFDYFDVDLDYATTSNGCCAGAFNIKEANSAPIAEASEYYGGYSDEYGYSMDKHHDKDYYDGYGDSKDNHHDKNYKRT</sequence>
<evidence type="ECO:0000313" key="4">
    <source>
        <dbReference type="Proteomes" id="UP001153678"/>
    </source>
</evidence>
<reference evidence="3" key="1">
    <citation type="submission" date="2022-08" db="EMBL/GenBank/DDBJ databases">
        <authorList>
            <person name="Kallberg Y."/>
            <person name="Tangrot J."/>
            <person name="Rosling A."/>
        </authorList>
    </citation>
    <scope>NUCLEOTIDE SEQUENCE</scope>
    <source>
        <strain evidence="3">Wild A</strain>
    </source>
</reference>
<feature type="domain" description="GDS1 winged helix" evidence="2">
    <location>
        <begin position="29"/>
        <end position="118"/>
    </location>
</feature>
<dbReference type="OrthoDB" id="5597783at2759"/>
<feature type="compositionally biased region" description="Low complexity" evidence="1">
    <location>
        <begin position="132"/>
        <end position="143"/>
    </location>
</feature>
<feature type="region of interest" description="Disordered" evidence="1">
    <location>
        <begin position="130"/>
        <end position="168"/>
    </location>
</feature>
<dbReference type="Proteomes" id="UP001153678">
    <property type="component" value="Unassembled WGS sequence"/>
</dbReference>
<feature type="non-terminal residue" evidence="3">
    <location>
        <position position="1"/>
    </location>
</feature>
<evidence type="ECO:0000313" key="3">
    <source>
        <dbReference type="EMBL" id="CAI2167024.1"/>
    </source>
</evidence>
<dbReference type="EMBL" id="CAMKVN010000355">
    <property type="protein sequence ID" value="CAI2167024.1"/>
    <property type="molecule type" value="Genomic_DNA"/>
</dbReference>
<gene>
    <name evidence="3" type="ORF">FWILDA_LOCUS2865</name>
</gene>
<evidence type="ECO:0000256" key="1">
    <source>
        <dbReference type="SAM" id="MobiDB-lite"/>
    </source>
</evidence>
<feature type="region of interest" description="Disordered" evidence="1">
    <location>
        <begin position="210"/>
        <end position="233"/>
    </location>
</feature>